<reference evidence="5 6" key="1">
    <citation type="submission" date="2019-03" db="EMBL/GenBank/DDBJ databases">
        <title>Genomic Encyclopedia of Type Strains, Phase IV (KMG-IV): sequencing the most valuable type-strain genomes for metagenomic binning, comparative biology and taxonomic classification.</title>
        <authorList>
            <person name="Goeker M."/>
        </authorList>
    </citation>
    <scope>NUCLEOTIDE SEQUENCE [LARGE SCALE GENOMIC DNA]</scope>
    <source>
        <strain evidence="5 6">DSM 100433</strain>
    </source>
</reference>
<dbReference type="RefSeq" id="WP_079697820.1">
    <property type="nucleotide sequence ID" value="NZ_SLUK01000004.1"/>
</dbReference>
<dbReference type="Pfam" id="PF00905">
    <property type="entry name" value="Transpeptidase"/>
    <property type="match status" value="1"/>
</dbReference>
<dbReference type="InterPro" id="IPR005543">
    <property type="entry name" value="PASTA_dom"/>
</dbReference>
<dbReference type="Gene3D" id="3.90.1310.10">
    <property type="entry name" value="Penicillin-binding protein 2a (Domain 2)"/>
    <property type="match status" value="1"/>
</dbReference>
<dbReference type="SUPFAM" id="SSF56601">
    <property type="entry name" value="beta-lactamase/transpeptidase-like"/>
    <property type="match status" value="1"/>
</dbReference>
<keyword evidence="3" id="KW-0472">Membrane</keyword>
<evidence type="ECO:0000313" key="6">
    <source>
        <dbReference type="Proteomes" id="UP000294682"/>
    </source>
</evidence>
<evidence type="ECO:0000259" key="4">
    <source>
        <dbReference type="PROSITE" id="PS51178"/>
    </source>
</evidence>
<dbReference type="PROSITE" id="PS51178">
    <property type="entry name" value="PASTA"/>
    <property type="match status" value="2"/>
</dbReference>
<dbReference type="SUPFAM" id="SSF54184">
    <property type="entry name" value="Penicillin-binding protein 2x (pbp-2x), c-terminal domain"/>
    <property type="match status" value="1"/>
</dbReference>
<evidence type="ECO:0000256" key="3">
    <source>
        <dbReference type="ARBA" id="ARBA00023136"/>
    </source>
</evidence>
<dbReference type="AlphaFoldDB" id="A0A9X8UJM8"/>
<dbReference type="Gene3D" id="3.40.710.10">
    <property type="entry name" value="DD-peptidase/beta-lactamase superfamily"/>
    <property type="match status" value="1"/>
</dbReference>
<dbReference type="InterPro" id="IPR001460">
    <property type="entry name" value="PCN-bd_Tpept"/>
</dbReference>
<dbReference type="PANTHER" id="PTHR30627:SF1">
    <property type="entry name" value="PEPTIDOGLYCAN D,D-TRANSPEPTIDASE FTSI"/>
    <property type="match status" value="1"/>
</dbReference>
<dbReference type="SMART" id="SM00740">
    <property type="entry name" value="PASTA"/>
    <property type="match status" value="2"/>
</dbReference>
<comment type="caution">
    <text evidence="5">The sequence shown here is derived from an EMBL/GenBank/DDBJ whole genome shotgun (WGS) entry which is preliminary data.</text>
</comment>
<dbReference type="GO" id="GO:0071555">
    <property type="term" value="P:cell wall organization"/>
    <property type="evidence" value="ECO:0007669"/>
    <property type="project" value="TreeGrafter"/>
</dbReference>
<gene>
    <name evidence="5" type="ORF">EDD78_104146</name>
</gene>
<dbReference type="Proteomes" id="UP000294682">
    <property type="component" value="Unassembled WGS sequence"/>
</dbReference>
<dbReference type="SUPFAM" id="SSF56519">
    <property type="entry name" value="Penicillin binding protein dimerisation domain"/>
    <property type="match status" value="1"/>
</dbReference>
<dbReference type="GO" id="GO:0005886">
    <property type="term" value="C:plasma membrane"/>
    <property type="evidence" value="ECO:0007669"/>
    <property type="project" value="TreeGrafter"/>
</dbReference>
<dbReference type="GO" id="GO:0008658">
    <property type="term" value="F:penicillin binding"/>
    <property type="evidence" value="ECO:0007669"/>
    <property type="project" value="InterPro"/>
</dbReference>
<dbReference type="InterPro" id="IPR036138">
    <property type="entry name" value="PBP_dimer_sf"/>
</dbReference>
<dbReference type="Pfam" id="PF03793">
    <property type="entry name" value="PASTA"/>
    <property type="match status" value="2"/>
</dbReference>
<dbReference type="OrthoDB" id="9804124at2"/>
<comment type="similarity">
    <text evidence="2">Belongs to the transpeptidase family.</text>
</comment>
<dbReference type="InterPro" id="IPR050515">
    <property type="entry name" value="Beta-lactam/transpept"/>
</dbReference>
<comment type="subcellular location">
    <subcellularLocation>
        <location evidence="1">Membrane</location>
    </subcellularLocation>
</comment>
<dbReference type="InterPro" id="IPR005311">
    <property type="entry name" value="PBP_dimer"/>
</dbReference>
<dbReference type="Pfam" id="PF03717">
    <property type="entry name" value="PBP_dimer"/>
    <property type="match status" value="1"/>
</dbReference>
<dbReference type="Gene3D" id="3.30.10.20">
    <property type="match status" value="1"/>
</dbReference>
<name>A0A9X8UJM8_9FIRM</name>
<dbReference type="EMBL" id="SLUK01000004">
    <property type="protein sequence ID" value="TCL43807.1"/>
    <property type="molecule type" value="Genomic_DNA"/>
</dbReference>
<dbReference type="PANTHER" id="PTHR30627">
    <property type="entry name" value="PEPTIDOGLYCAN D,D-TRANSPEPTIDASE"/>
    <property type="match status" value="1"/>
</dbReference>
<feature type="domain" description="PASTA" evidence="4">
    <location>
        <begin position="622"/>
        <end position="682"/>
    </location>
</feature>
<evidence type="ECO:0000313" key="5">
    <source>
        <dbReference type="EMBL" id="TCL43807.1"/>
    </source>
</evidence>
<accession>A0A9X8UJM8</accession>
<feature type="domain" description="PASTA" evidence="4">
    <location>
        <begin position="685"/>
        <end position="748"/>
    </location>
</feature>
<organism evidence="5 6">
    <name type="scientific">Harryflintia acetispora</name>
    <dbReference type="NCBI Taxonomy" id="1849041"/>
    <lineage>
        <taxon>Bacteria</taxon>
        <taxon>Bacillati</taxon>
        <taxon>Bacillota</taxon>
        <taxon>Clostridia</taxon>
        <taxon>Eubacteriales</taxon>
        <taxon>Oscillospiraceae</taxon>
        <taxon>Harryflintia</taxon>
    </lineage>
</organism>
<protein>
    <submittedName>
        <fullName evidence="5">Stage V sporulation protein D (Sporulation-specific penicillin-binding protein)</fullName>
    </submittedName>
</protein>
<evidence type="ECO:0000256" key="2">
    <source>
        <dbReference type="ARBA" id="ARBA00007171"/>
    </source>
</evidence>
<sequence length="752" mass="81712">MAKAPTNKMRLRMLVLLLLFTIGVGGILVFRLFQLQLTEEGKENQRRAVDQQMSAITIPASRGQIMDTNGKTLAVSATVWNVIVDPSNVRDGEAEIISEGLSQILGVDKETIRKKCLKENSQHEFIKKRIEKPVYDQIINFITQYNINAIHMKEDTKRYYPYGSLASTVIGFVNSENIGGTGIESQYNKVLSGTPGMVVSAKTALNTDMPFRYQQMYEAQNGNSLVLTIDETIQHFLEKHLETAVMEHNIKNRAVGIVMDVNTGAILAMSTKPDFDPNNYLEITDPAAVERLNEVAIRTGGTDNDEYLEAKSNEQNLQWRNKAISDPYEPGSVFKIVTASAALDHGDVGLENYFDCYGSFEVAGEKIGCWKTAGHGNQSFGEAIKHSCNPAFIQIGQRLGGDAFFDYFEAFGLTEGTDIDLPGEAGNKGLYYEKDMLVGHPVELASCSFGQSNKVTPIQMITAVCAAVNGGNLVTPYVVKQVVDDSGSVVESHEPQVRRQVISQETSETMCELLEHVVSDSDGSGRNCYIAGYRIAGKTGTSQKLDQKPTEDGQVAQEEHILSFVGIAPADDPQIAVLVILDTPEISNVLGSTIAAPVVKYIMEDTLPYLGIEPKYTAEELENLDVTAPNIMGKSVEDAKALAAEKELTIKFVGSGDKVLKQVPTPSTPIPRDATIIAYTDNEVKPEMVEVPDVFGLGTSLVNQAITNAGLNLRLTGGKGYASVASRQSPAAGTQVEVGTVVTVELTATDVE</sequence>
<evidence type="ECO:0000256" key="1">
    <source>
        <dbReference type="ARBA" id="ARBA00004370"/>
    </source>
</evidence>
<dbReference type="InterPro" id="IPR012338">
    <property type="entry name" value="Beta-lactam/transpept-like"/>
</dbReference>
<keyword evidence="6" id="KW-1185">Reference proteome</keyword>
<proteinExistence type="inferred from homology"/>